<feature type="domain" description="ABC transporter" evidence="9">
    <location>
        <begin position="256"/>
        <end position="502"/>
    </location>
</feature>
<keyword evidence="11" id="KW-1185">Reference proteome</keyword>
<keyword evidence="5" id="KW-0547">Nucleotide-binding</keyword>
<dbReference type="PANTHER" id="PTHR43790">
    <property type="entry name" value="CARBOHYDRATE TRANSPORT ATP-BINDING PROTEIN MG119-RELATED"/>
    <property type="match status" value="1"/>
</dbReference>
<dbReference type="SMART" id="SM00382">
    <property type="entry name" value="AAA"/>
    <property type="match status" value="2"/>
</dbReference>
<evidence type="ECO:0000256" key="7">
    <source>
        <dbReference type="ARBA" id="ARBA00022967"/>
    </source>
</evidence>
<feature type="domain" description="ABC transporter" evidence="9">
    <location>
        <begin position="9"/>
        <end position="246"/>
    </location>
</feature>
<dbReference type="GO" id="GO:0005524">
    <property type="term" value="F:ATP binding"/>
    <property type="evidence" value="ECO:0007669"/>
    <property type="project" value="UniProtKB-KW"/>
</dbReference>
<dbReference type="InterPro" id="IPR027417">
    <property type="entry name" value="P-loop_NTPase"/>
</dbReference>
<evidence type="ECO:0000256" key="2">
    <source>
        <dbReference type="ARBA" id="ARBA00022475"/>
    </source>
</evidence>
<dbReference type="PROSITE" id="PS00211">
    <property type="entry name" value="ABC_TRANSPORTER_1"/>
    <property type="match status" value="1"/>
</dbReference>
<gene>
    <name evidence="10" type="ORF">KTH90_09910</name>
</gene>
<evidence type="ECO:0000256" key="6">
    <source>
        <dbReference type="ARBA" id="ARBA00022840"/>
    </source>
</evidence>
<comment type="caution">
    <text evidence="10">The sequence shown here is derived from an EMBL/GenBank/DDBJ whole genome shotgun (WGS) entry which is preliminary data.</text>
</comment>
<keyword evidence="8" id="KW-0472">Membrane</keyword>
<sequence length="503" mass="56376">MAENQNYILQLMQVTKSFASVQVLKDITINLRKGEILGLVGENGAGKSTLMNILGGIYQRDSGEIYLNGAKFEPVNPKVSQNAGIAFVHQELNLFTNLSVFENLFITDMVKSKAHTIDKKAMKKIAAEKLKELGIEDFGVDEIVGNLPMGQRQLIEITKAIMKDAQIIILDEPTTSLSNKEKVKLFDIMHLLQKQNKSIIFISHILEDVFEHCDEISVLRDGEIISQNRTSDISTNEVIKQMVGRELNKIYPTVEKEIGGVAFEVKNICQEGRFENINLQIREGEIVGLFGLMGAGRTELLRCLFGIDPITDGGLIYKGQEIKPITPENCIKNGMAFITENRREEGLLMTKTVKENIVLANLKEIAASLSFINRKEEQRETEEMVKELNIKTFDPARQAVINLSGGNQQKVVFGKWVLRKPQIFLLDEPTRGVDVGAKYEIYSIINDLAKNKSTILLVSSEMEELMGMCDRILVMSHNVLTGELHREEYTQELIMEAAIGGGN</sequence>
<evidence type="ECO:0000256" key="5">
    <source>
        <dbReference type="ARBA" id="ARBA00022741"/>
    </source>
</evidence>
<keyword evidence="4" id="KW-0677">Repeat</keyword>
<keyword evidence="7" id="KW-1278">Translocase</keyword>
<keyword evidence="3" id="KW-0762">Sugar transport</keyword>
<dbReference type="InterPro" id="IPR003439">
    <property type="entry name" value="ABC_transporter-like_ATP-bd"/>
</dbReference>
<evidence type="ECO:0000259" key="9">
    <source>
        <dbReference type="PROSITE" id="PS50893"/>
    </source>
</evidence>
<dbReference type="InterPro" id="IPR003593">
    <property type="entry name" value="AAA+_ATPase"/>
</dbReference>
<organism evidence="10 11">
    <name type="scientific">Diplocloster modestus</name>
    <dbReference type="NCBI Taxonomy" id="2850322"/>
    <lineage>
        <taxon>Bacteria</taxon>
        <taxon>Bacillati</taxon>
        <taxon>Bacillota</taxon>
        <taxon>Clostridia</taxon>
        <taxon>Lachnospirales</taxon>
        <taxon>Lachnospiraceae</taxon>
        <taxon>Diplocloster</taxon>
    </lineage>
</organism>
<evidence type="ECO:0000256" key="4">
    <source>
        <dbReference type="ARBA" id="ARBA00022737"/>
    </source>
</evidence>
<dbReference type="Gene3D" id="3.40.50.300">
    <property type="entry name" value="P-loop containing nucleotide triphosphate hydrolases"/>
    <property type="match status" value="2"/>
</dbReference>
<name>A0ABS6K749_9FIRM</name>
<accession>A0ABS6K749</accession>
<evidence type="ECO:0000256" key="8">
    <source>
        <dbReference type="ARBA" id="ARBA00023136"/>
    </source>
</evidence>
<proteinExistence type="predicted"/>
<keyword evidence="2" id="KW-1003">Cell membrane</keyword>
<dbReference type="SUPFAM" id="SSF52540">
    <property type="entry name" value="P-loop containing nucleoside triphosphate hydrolases"/>
    <property type="match status" value="2"/>
</dbReference>
<keyword evidence="1" id="KW-0813">Transport</keyword>
<dbReference type="CDD" id="cd03215">
    <property type="entry name" value="ABC_Carb_Monos_II"/>
    <property type="match status" value="1"/>
</dbReference>
<dbReference type="CDD" id="cd03216">
    <property type="entry name" value="ABC_Carb_Monos_I"/>
    <property type="match status" value="1"/>
</dbReference>
<dbReference type="Proteomes" id="UP001314681">
    <property type="component" value="Unassembled WGS sequence"/>
</dbReference>
<evidence type="ECO:0000256" key="1">
    <source>
        <dbReference type="ARBA" id="ARBA00022448"/>
    </source>
</evidence>
<dbReference type="InterPro" id="IPR050107">
    <property type="entry name" value="ABC_carbohydrate_import_ATPase"/>
</dbReference>
<dbReference type="InterPro" id="IPR017871">
    <property type="entry name" value="ABC_transporter-like_CS"/>
</dbReference>
<evidence type="ECO:0000313" key="11">
    <source>
        <dbReference type="Proteomes" id="UP001314681"/>
    </source>
</evidence>
<keyword evidence="6 10" id="KW-0067">ATP-binding</keyword>
<dbReference type="PROSITE" id="PS50893">
    <property type="entry name" value="ABC_TRANSPORTER_2"/>
    <property type="match status" value="2"/>
</dbReference>
<dbReference type="PANTHER" id="PTHR43790:SF3">
    <property type="entry name" value="D-ALLOSE IMPORT ATP-BINDING PROTEIN ALSA-RELATED"/>
    <property type="match status" value="1"/>
</dbReference>
<dbReference type="Pfam" id="PF00005">
    <property type="entry name" value="ABC_tran"/>
    <property type="match status" value="2"/>
</dbReference>
<dbReference type="EMBL" id="JAHQCX010000005">
    <property type="protein sequence ID" value="MBU9726330.1"/>
    <property type="molecule type" value="Genomic_DNA"/>
</dbReference>
<evidence type="ECO:0000256" key="3">
    <source>
        <dbReference type="ARBA" id="ARBA00022597"/>
    </source>
</evidence>
<dbReference type="RefSeq" id="WP_238726718.1">
    <property type="nucleotide sequence ID" value="NZ_JAHQCX010000005.1"/>
</dbReference>
<protein>
    <submittedName>
        <fullName evidence="10">Sugar ABC transporter ATP-binding protein</fullName>
    </submittedName>
</protein>
<reference evidence="10 11" key="1">
    <citation type="submission" date="2021-06" db="EMBL/GenBank/DDBJ databases">
        <title>Description of novel taxa of the family Lachnospiraceae.</title>
        <authorList>
            <person name="Chaplin A.V."/>
            <person name="Sokolova S.R."/>
            <person name="Pikina A.P."/>
            <person name="Korzhanova M."/>
            <person name="Belova V."/>
            <person name="Korostin D."/>
            <person name="Efimov B.A."/>
        </authorList>
    </citation>
    <scope>NUCLEOTIDE SEQUENCE [LARGE SCALE GENOMIC DNA]</scope>
    <source>
        <strain evidence="10 11">ASD4241</strain>
    </source>
</reference>
<evidence type="ECO:0000313" key="10">
    <source>
        <dbReference type="EMBL" id="MBU9726330.1"/>
    </source>
</evidence>